<dbReference type="Pfam" id="PF04402">
    <property type="entry name" value="SIMPL"/>
    <property type="match status" value="1"/>
</dbReference>
<dbReference type="EMBL" id="LFTY01000002">
    <property type="protein sequence ID" value="KMW57765.1"/>
    <property type="molecule type" value="Genomic_DNA"/>
</dbReference>
<comment type="caution">
    <text evidence="1">The sequence shown here is derived from an EMBL/GenBank/DDBJ whole genome shotgun (WGS) entry which is preliminary data.</text>
</comment>
<reference evidence="1 2" key="1">
    <citation type="submission" date="2015-06" db="EMBL/GenBank/DDBJ databases">
        <title>Draft genome sequence of an Alphaproteobacteria species associated to the Mediterranean sponge Oscarella lobularis.</title>
        <authorList>
            <person name="Jourda C."/>
            <person name="Santini S."/>
            <person name="Claverie J.-M."/>
        </authorList>
    </citation>
    <scope>NUCLEOTIDE SEQUENCE [LARGE SCALE GENOMIC DNA]</scope>
    <source>
        <strain evidence="1">IGS</strain>
    </source>
</reference>
<dbReference type="InterPro" id="IPR007497">
    <property type="entry name" value="SIMPL/DUF541"/>
</dbReference>
<dbReference type="Proteomes" id="UP000037178">
    <property type="component" value="Unassembled WGS sequence"/>
</dbReference>
<gene>
    <name evidence="1" type="ORF">AIOL_002733</name>
</gene>
<dbReference type="AlphaFoldDB" id="A0A0J9E4P8"/>
<sequence length="220" mass="22251">MLGAFSGGADAQGQLTVTGEGAVQAAPDMATITVGVVSQEPTAAAALGETSASTGALLTLLSEIGIEQADMQTSNLQLSPVWDQRNSGSREQPGIVAYRASNNVTLRVRVLGDLGAILDDVVQSGATQFNGLVFGLQEPQPAQDAARAAAVGDALRKAALYAEAAGVSLGPILAINEGGVATPRPVEMAQFAARSGPVPIAQGELNITAQVTVVFEISGQ</sequence>
<evidence type="ECO:0000313" key="1">
    <source>
        <dbReference type="EMBL" id="KMW57765.1"/>
    </source>
</evidence>
<dbReference type="Gene3D" id="3.30.70.2970">
    <property type="entry name" value="Protein of unknown function (DUF541), domain 2"/>
    <property type="match status" value="1"/>
</dbReference>
<organism evidence="1 2">
    <name type="scientific">Candidatus Rhodobacter oscarellae</name>
    <dbReference type="NCBI Taxonomy" id="1675527"/>
    <lineage>
        <taxon>Bacteria</taxon>
        <taxon>Pseudomonadati</taxon>
        <taxon>Pseudomonadota</taxon>
        <taxon>Alphaproteobacteria</taxon>
        <taxon>Rhodobacterales</taxon>
        <taxon>Rhodobacter group</taxon>
        <taxon>Rhodobacter</taxon>
    </lineage>
</organism>
<dbReference type="PATRIC" id="fig|1675527.3.peg.2861"/>
<dbReference type="Gene3D" id="3.30.110.170">
    <property type="entry name" value="Protein of unknown function (DUF541), domain 1"/>
    <property type="match status" value="1"/>
</dbReference>
<name>A0A0J9E4P8_9RHOB</name>
<dbReference type="PANTHER" id="PTHR34387">
    <property type="entry name" value="SLR1258 PROTEIN"/>
    <property type="match status" value="1"/>
</dbReference>
<dbReference type="PANTHER" id="PTHR34387:SF1">
    <property type="entry name" value="PERIPLASMIC IMMUNOGENIC PROTEIN"/>
    <property type="match status" value="1"/>
</dbReference>
<keyword evidence="2" id="KW-1185">Reference proteome</keyword>
<evidence type="ECO:0000313" key="2">
    <source>
        <dbReference type="Proteomes" id="UP000037178"/>
    </source>
</evidence>
<dbReference type="GO" id="GO:0006974">
    <property type="term" value="P:DNA damage response"/>
    <property type="evidence" value="ECO:0007669"/>
    <property type="project" value="TreeGrafter"/>
</dbReference>
<evidence type="ECO:0008006" key="3">
    <source>
        <dbReference type="Google" id="ProtNLM"/>
    </source>
</evidence>
<protein>
    <recommendedName>
        <fullName evidence="3">Outer membrane protein</fullName>
    </recommendedName>
</protein>
<dbReference type="InterPro" id="IPR052022">
    <property type="entry name" value="26kDa_periplasmic_antigen"/>
</dbReference>
<accession>A0A0J9E4P8</accession>
<proteinExistence type="predicted"/>